<evidence type="ECO:0000259" key="9">
    <source>
        <dbReference type="PROSITE" id="PS51915"/>
    </source>
</evidence>
<keyword evidence="2" id="KW-0677">Repeat</keyword>
<dbReference type="GO" id="GO:0000981">
    <property type="term" value="F:DNA-binding transcription factor activity, RNA polymerase II-specific"/>
    <property type="evidence" value="ECO:0007669"/>
    <property type="project" value="TreeGrafter"/>
</dbReference>
<evidence type="ECO:0000256" key="4">
    <source>
        <dbReference type="ARBA" id="ARBA00022833"/>
    </source>
</evidence>
<evidence type="ECO:0000256" key="7">
    <source>
        <dbReference type="SAM" id="MobiDB-lite"/>
    </source>
</evidence>
<evidence type="ECO:0000313" key="11">
    <source>
        <dbReference type="Proteomes" id="UP000037069"/>
    </source>
</evidence>
<comment type="caution">
    <text evidence="10">The sequence shown here is derived from an EMBL/GenBank/DDBJ whole genome shotgun (WGS) entry which is preliminary data.</text>
</comment>
<reference evidence="10 11" key="1">
    <citation type="journal article" date="2015" name="Nat. Commun.">
        <title>Lucilia cuprina genome unlocks parasitic fly biology to underpin future interventions.</title>
        <authorList>
            <person name="Anstead C.A."/>
            <person name="Korhonen P.K."/>
            <person name="Young N.D."/>
            <person name="Hall R.S."/>
            <person name="Jex A.R."/>
            <person name="Murali S.C."/>
            <person name="Hughes D.S."/>
            <person name="Lee S.F."/>
            <person name="Perry T."/>
            <person name="Stroehlein A.J."/>
            <person name="Ansell B.R."/>
            <person name="Breugelmans B."/>
            <person name="Hofmann A."/>
            <person name="Qu J."/>
            <person name="Dugan S."/>
            <person name="Lee S.L."/>
            <person name="Chao H."/>
            <person name="Dinh H."/>
            <person name="Han Y."/>
            <person name="Doddapaneni H.V."/>
            <person name="Worley K.C."/>
            <person name="Muzny D.M."/>
            <person name="Ioannidis P."/>
            <person name="Waterhouse R.M."/>
            <person name="Zdobnov E.M."/>
            <person name="James P.J."/>
            <person name="Bagnall N.H."/>
            <person name="Kotze A.C."/>
            <person name="Gibbs R.A."/>
            <person name="Richards S."/>
            <person name="Batterham P."/>
            <person name="Gasser R.B."/>
        </authorList>
    </citation>
    <scope>NUCLEOTIDE SEQUENCE [LARGE SCALE GENOMIC DNA]</scope>
    <source>
        <strain evidence="10 11">LS</strain>
        <tissue evidence="10">Full body</tissue>
    </source>
</reference>
<feature type="domain" description="C2H2-type" evidence="8">
    <location>
        <begin position="298"/>
        <end position="328"/>
    </location>
</feature>
<dbReference type="GO" id="GO:0043565">
    <property type="term" value="F:sequence-specific DNA binding"/>
    <property type="evidence" value="ECO:0007669"/>
    <property type="project" value="TreeGrafter"/>
</dbReference>
<evidence type="ECO:0000313" key="10">
    <source>
        <dbReference type="EMBL" id="KNC28977.1"/>
    </source>
</evidence>
<evidence type="ECO:0000256" key="3">
    <source>
        <dbReference type="ARBA" id="ARBA00022771"/>
    </source>
</evidence>
<dbReference type="GO" id="GO:0005634">
    <property type="term" value="C:nucleus"/>
    <property type="evidence" value="ECO:0007669"/>
    <property type="project" value="InterPro"/>
</dbReference>
<feature type="binding site" evidence="6">
    <location>
        <position position="79"/>
    </location>
    <ligand>
        <name>Zn(2+)</name>
        <dbReference type="ChEBI" id="CHEBI:29105"/>
    </ligand>
</feature>
<feature type="domain" description="C2H2-type" evidence="8">
    <location>
        <begin position="410"/>
        <end position="438"/>
    </location>
</feature>
<accession>A0A0L0C9Q0</accession>
<dbReference type="PROSITE" id="PS00028">
    <property type="entry name" value="ZINC_FINGER_C2H2_1"/>
    <property type="match status" value="9"/>
</dbReference>
<dbReference type="FunFam" id="3.30.160.60:FF:000624">
    <property type="entry name" value="zinc finger protein 697"/>
    <property type="match status" value="1"/>
</dbReference>
<proteinExistence type="predicted"/>
<evidence type="ECO:0000256" key="1">
    <source>
        <dbReference type="ARBA" id="ARBA00022723"/>
    </source>
</evidence>
<dbReference type="PROSITE" id="PS50157">
    <property type="entry name" value="ZINC_FINGER_C2H2_2"/>
    <property type="match status" value="10"/>
</dbReference>
<feature type="domain" description="C2H2-type" evidence="8">
    <location>
        <begin position="240"/>
        <end position="268"/>
    </location>
</feature>
<organism evidence="10 11">
    <name type="scientific">Lucilia cuprina</name>
    <name type="common">Green bottle fly</name>
    <name type="synonym">Australian sheep blowfly</name>
    <dbReference type="NCBI Taxonomy" id="7375"/>
    <lineage>
        <taxon>Eukaryota</taxon>
        <taxon>Metazoa</taxon>
        <taxon>Ecdysozoa</taxon>
        <taxon>Arthropoda</taxon>
        <taxon>Hexapoda</taxon>
        <taxon>Insecta</taxon>
        <taxon>Pterygota</taxon>
        <taxon>Neoptera</taxon>
        <taxon>Endopterygota</taxon>
        <taxon>Diptera</taxon>
        <taxon>Brachycera</taxon>
        <taxon>Muscomorpha</taxon>
        <taxon>Oestroidea</taxon>
        <taxon>Calliphoridae</taxon>
        <taxon>Luciliinae</taxon>
        <taxon>Lucilia</taxon>
    </lineage>
</organism>
<feature type="domain" description="C2H2-type" evidence="8">
    <location>
        <begin position="524"/>
        <end position="551"/>
    </location>
</feature>
<dbReference type="Gene3D" id="3.30.160.60">
    <property type="entry name" value="Classic Zinc Finger"/>
    <property type="match status" value="6"/>
</dbReference>
<dbReference type="Pfam" id="PF13894">
    <property type="entry name" value="zf-C2H2_4"/>
    <property type="match status" value="1"/>
</dbReference>
<feature type="region of interest" description="Disordered" evidence="7">
    <location>
        <begin position="209"/>
        <end position="228"/>
    </location>
</feature>
<feature type="domain" description="C2H2-type" evidence="8">
    <location>
        <begin position="439"/>
        <end position="466"/>
    </location>
</feature>
<evidence type="ECO:0000256" key="2">
    <source>
        <dbReference type="ARBA" id="ARBA00022737"/>
    </source>
</evidence>
<feature type="binding site" evidence="6">
    <location>
        <position position="16"/>
    </location>
    <ligand>
        <name>Zn(2+)</name>
        <dbReference type="ChEBI" id="CHEBI:29105"/>
    </ligand>
</feature>
<dbReference type="PANTHER" id="PTHR24408:SF58">
    <property type="entry name" value="TRANSCRIPTION FACTOR (TFIIIA), PUTATIVE (AFU_ORTHOLOGUE AFUA_1G05150)-RELATED"/>
    <property type="match status" value="1"/>
</dbReference>
<feature type="domain" description="ZAD" evidence="9">
    <location>
        <begin position="11"/>
        <end position="106"/>
    </location>
</feature>
<feature type="domain" description="C2H2-type" evidence="8">
    <location>
        <begin position="381"/>
        <end position="408"/>
    </location>
</feature>
<dbReference type="InterPro" id="IPR036236">
    <property type="entry name" value="Znf_C2H2_sf"/>
</dbReference>
<dbReference type="OrthoDB" id="6077919at2759"/>
<feature type="domain" description="C2H2-type" evidence="8">
    <location>
        <begin position="353"/>
        <end position="380"/>
    </location>
</feature>
<dbReference type="EMBL" id="JRES01000720">
    <property type="protein sequence ID" value="KNC28977.1"/>
    <property type="molecule type" value="Genomic_DNA"/>
</dbReference>
<dbReference type="SMART" id="SM00355">
    <property type="entry name" value="ZnF_C2H2"/>
    <property type="match status" value="10"/>
</dbReference>
<dbReference type="Proteomes" id="UP000037069">
    <property type="component" value="Unassembled WGS sequence"/>
</dbReference>
<gene>
    <name evidence="10" type="ORF">FF38_13796</name>
</gene>
<dbReference type="InterPro" id="IPR013087">
    <property type="entry name" value="Znf_C2H2_type"/>
</dbReference>
<feature type="binding site" evidence="6">
    <location>
        <position position="13"/>
    </location>
    <ligand>
        <name>Zn(2+)</name>
        <dbReference type="ChEBI" id="CHEBI:29105"/>
    </ligand>
</feature>
<evidence type="ECO:0000256" key="5">
    <source>
        <dbReference type="PROSITE-ProRule" id="PRU00042"/>
    </source>
</evidence>
<keyword evidence="11" id="KW-1185">Reference proteome</keyword>
<dbReference type="SMART" id="SM00868">
    <property type="entry name" value="zf-AD"/>
    <property type="match status" value="1"/>
</dbReference>
<evidence type="ECO:0000259" key="8">
    <source>
        <dbReference type="PROSITE" id="PS50157"/>
    </source>
</evidence>
<feature type="binding site" evidence="6">
    <location>
        <position position="82"/>
    </location>
    <ligand>
        <name>Zn(2+)</name>
        <dbReference type="ChEBI" id="CHEBI:29105"/>
    </ligand>
</feature>
<sequence>MSTISHKNLQELCRACLRTLKHNNINTNESNNVAGGGSECDAGTSSLNSLLLPNLCKLFMFLTTYDVNKEYDDFPKRLCEWCYGRLLDYDEFRKLTVRSTEMLYEQWNTSRKEEETFTEDNVNAKPCIQLLQNIKHEEENVEENDDDKLLLPELANMPLYIKPEPTFEAMDTQFILPSYLEEGEVVNRDQMSYESYDTEEDADDEELLLPNGAANNSSPSINSSDGKVVMSKRDRDRKSLHCNDCNKQFYKQVYLDAHVRGTHLGQEKPFQCSNCTKAFTRYNQLFLHIKSKHIEMLFRCDYENCDASFTVAVKLKMHRQIAHNSSEELNTQDCQEEDEAEAEPQLMELEMDHICYLCRRKYSSKRALREHIKRHKKIKEHVCQECGVAKVTRTELVTHMRTHTPNLEKFPCPQCPQVFNHKNAISRHVKVIHEGLRRFPCKYCPKRFGTRNSQVCHERLHTGERPFICEICQRGFVQPEGLRSHMKNHDKNLRKHVCKYCSQRFITLKNLVDHERRHSSDKPHICNICSKGFYSETDLKNHRSTHFEAEDGTDQQDEIVVQNESDSFL</sequence>
<dbReference type="SUPFAM" id="SSF57667">
    <property type="entry name" value="beta-beta-alpha zinc fingers"/>
    <property type="match status" value="6"/>
</dbReference>
<dbReference type="GO" id="GO:0008270">
    <property type="term" value="F:zinc ion binding"/>
    <property type="evidence" value="ECO:0007669"/>
    <property type="project" value="UniProtKB-UniRule"/>
</dbReference>
<dbReference type="AlphaFoldDB" id="A0A0L0C9Q0"/>
<feature type="domain" description="C2H2-type" evidence="8">
    <location>
        <begin position="467"/>
        <end position="489"/>
    </location>
</feature>
<dbReference type="InterPro" id="IPR012934">
    <property type="entry name" value="Znf_AD"/>
</dbReference>
<dbReference type="Pfam" id="PF13912">
    <property type="entry name" value="zf-C2H2_6"/>
    <property type="match status" value="2"/>
</dbReference>
<name>A0A0L0C9Q0_LUCCU</name>
<dbReference type="FunFam" id="3.30.160.60:FF:000446">
    <property type="entry name" value="Zinc finger protein"/>
    <property type="match status" value="1"/>
</dbReference>
<feature type="domain" description="C2H2-type" evidence="8">
    <location>
        <begin position="496"/>
        <end position="523"/>
    </location>
</feature>
<feature type="domain" description="C2H2-type" evidence="8">
    <location>
        <begin position="270"/>
        <end position="293"/>
    </location>
</feature>
<dbReference type="PANTHER" id="PTHR24408">
    <property type="entry name" value="ZINC FINGER PROTEIN"/>
    <property type="match status" value="1"/>
</dbReference>
<dbReference type="STRING" id="7375.A0A0L0C9Q0"/>
<dbReference type="PROSITE" id="PS51915">
    <property type="entry name" value="ZAD"/>
    <property type="match status" value="1"/>
</dbReference>
<dbReference type="Pfam" id="PF00096">
    <property type="entry name" value="zf-C2H2"/>
    <property type="match status" value="2"/>
</dbReference>
<keyword evidence="3 5" id="KW-0863">Zinc-finger</keyword>
<keyword evidence="4 6" id="KW-0862">Zinc</keyword>
<keyword evidence="1 6" id="KW-0479">Metal-binding</keyword>
<protein>
    <submittedName>
        <fullName evidence="10">Uncharacterized protein</fullName>
    </submittedName>
</protein>
<dbReference type="OMA" id="CYNAIEY"/>
<evidence type="ECO:0000256" key="6">
    <source>
        <dbReference type="PROSITE-ProRule" id="PRU01263"/>
    </source>
</evidence>
<feature type="compositionally biased region" description="Low complexity" evidence="7">
    <location>
        <begin position="209"/>
        <end position="224"/>
    </location>
</feature>